<keyword evidence="8" id="KW-1185">Reference proteome</keyword>
<dbReference type="SUPFAM" id="SSF51905">
    <property type="entry name" value="FAD/NAD(P)-binding domain"/>
    <property type="match status" value="1"/>
</dbReference>
<dbReference type="GO" id="GO:0071949">
    <property type="term" value="F:FAD binding"/>
    <property type="evidence" value="ECO:0007669"/>
    <property type="project" value="InterPro"/>
</dbReference>
<evidence type="ECO:0000256" key="1">
    <source>
        <dbReference type="ARBA" id="ARBA00001974"/>
    </source>
</evidence>
<evidence type="ECO:0000256" key="2">
    <source>
        <dbReference type="ARBA" id="ARBA00022630"/>
    </source>
</evidence>
<dbReference type="InterPro" id="IPR050493">
    <property type="entry name" value="FAD-dep_Monooxygenase_BioMet"/>
</dbReference>
<keyword evidence="3" id="KW-0274">FAD</keyword>
<reference evidence="7 8" key="2">
    <citation type="submission" date="2020-06" db="EMBL/GenBank/DDBJ databases">
        <title>Ramlibacter rhizophilus sp. nov., isolated from rhizosphere soil of national flower Mugunghwa from South Korea.</title>
        <authorList>
            <person name="Zheng-Fei Y."/>
            <person name="Huan T."/>
        </authorList>
    </citation>
    <scope>NUCLEOTIDE SEQUENCE [LARGE SCALE GENOMIC DNA]</scope>
    <source>
        <strain evidence="7 8">B156</strain>
    </source>
</reference>
<name>A0A849KCV7_9BURK</name>
<protein>
    <submittedName>
        <fullName evidence="7">NAD(P)-binding protein</fullName>
    </submittedName>
</protein>
<accession>A0A849KCV7</accession>
<dbReference type="PANTHER" id="PTHR13789:SF318">
    <property type="entry name" value="GERANYLGERANYL DIPHOSPHATE REDUCTASE"/>
    <property type="match status" value="1"/>
</dbReference>
<keyword evidence="5" id="KW-0503">Monooxygenase</keyword>
<dbReference type="SUPFAM" id="SSF54373">
    <property type="entry name" value="FAD-linked reductases, C-terminal domain"/>
    <property type="match status" value="1"/>
</dbReference>
<keyword evidence="4" id="KW-0560">Oxidoreductase</keyword>
<evidence type="ECO:0000256" key="5">
    <source>
        <dbReference type="ARBA" id="ARBA00023033"/>
    </source>
</evidence>
<evidence type="ECO:0000313" key="8">
    <source>
        <dbReference type="Proteomes" id="UP000552954"/>
    </source>
</evidence>
<evidence type="ECO:0000256" key="3">
    <source>
        <dbReference type="ARBA" id="ARBA00022827"/>
    </source>
</evidence>
<keyword evidence="2" id="KW-0285">Flavoprotein</keyword>
<dbReference type="Proteomes" id="UP000552954">
    <property type="component" value="Unassembled WGS sequence"/>
</dbReference>
<dbReference type="Pfam" id="PF01494">
    <property type="entry name" value="FAD_binding_3"/>
    <property type="match status" value="1"/>
</dbReference>
<dbReference type="InterPro" id="IPR036188">
    <property type="entry name" value="FAD/NAD-bd_sf"/>
</dbReference>
<dbReference type="GO" id="GO:0004497">
    <property type="term" value="F:monooxygenase activity"/>
    <property type="evidence" value="ECO:0007669"/>
    <property type="project" value="UniProtKB-KW"/>
</dbReference>
<feature type="domain" description="FAD-binding" evidence="6">
    <location>
        <begin position="6"/>
        <end position="348"/>
    </location>
</feature>
<organism evidence="7 8">
    <name type="scientific">Ramlibacter montanisoli</name>
    <dbReference type="NCBI Taxonomy" id="2732512"/>
    <lineage>
        <taxon>Bacteria</taxon>
        <taxon>Pseudomonadati</taxon>
        <taxon>Pseudomonadota</taxon>
        <taxon>Betaproteobacteria</taxon>
        <taxon>Burkholderiales</taxon>
        <taxon>Comamonadaceae</taxon>
        <taxon>Ramlibacter</taxon>
    </lineage>
</organism>
<evidence type="ECO:0000313" key="7">
    <source>
        <dbReference type="EMBL" id="NNU44007.1"/>
    </source>
</evidence>
<dbReference type="InterPro" id="IPR002938">
    <property type="entry name" value="FAD-bd"/>
</dbReference>
<sequence length="399" mass="43298">MKPGIAIAGAGLAGLTLALALLQRGFRVQVFEQAATLADVGAGLQLSPNATRCLYALGLEPTLSRVASIPRGKQVRLWSTGQRWKLFDLGEAALADHGFPYLMFHRADLHAVLVDALRALQPDCITLGARCAGFVQDASGVRLSLHDGRVVECDVLVAADGVHSALRTQLGHADAPAFTACAAWRGLIAMDLLPERLREPVGTNWIGPGAHVITYPVRGGALLNFVGIVEGVPWSRESWTERGTREACAADFRGWHEDVQLLISALEPQPLRWALMGREPLARWGEGRVTLAGDACHPTLPFLAQGACMAIEDALVLARCLHAHAAQPDHALRRYESLRIDRTARIVRGANEAGKRFHNPALADAAGAQAYVDREWSEEKVRERYGWLFAYDALAVDVL</sequence>
<dbReference type="EMBL" id="JABFCS010000001">
    <property type="protein sequence ID" value="NNU44007.1"/>
    <property type="molecule type" value="Genomic_DNA"/>
</dbReference>
<gene>
    <name evidence="7" type="ORF">HK415_13850</name>
</gene>
<dbReference type="PRINTS" id="PR00420">
    <property type="entry name" value="RNGMNOXGNASE"/>
</dbReference>
<comment type="caution">
    <text evidence="7">The sequence shown here is derived from an EMBL/GenBank/DDBJ whole genome shotgun (WGS) entry which is preliminary data.</text>
</comment>
<dbReference type="AlphaFoldDB" id="A0A849KCV7"/>
<dbReference type="PANTHER" id="PTHR13789">
    <property type="entry name" value="MONOOXYGENASE"/>
    <property type="match status" value="1"/>
</dbReference>
<evidence type="ECO:0000259" key="6">
    <source>
        <dbReference type="Pfam" id="PF01494"/>
    </source>
</evidence>
<comment type="cofactor">
    <cofactor evidence="1">
        <name>FAD</name>
        <dbReference type="ChEBI" id="CHEBI:57692"/>
    </cofactor>
</comment>
<dbReference type="Gene3D" id="3.50.50.60">
    <property type="entry name" value="FAD/NAD(P)-binding domain"/>
    <property type="match status" value="1"/>
</dbReference>
<proteinExistence type="predicted"/>
<evidence type="ECO:0000256" key="4">
    <source>
        <dbReference type="ARBA" id="ARBA00023002"/>
    </source>
</evidence>
<reference evidence="7 8" key="1">
    <citation type="submission" date="2020-05" db="EMBL/GenBank/DDBJ databases">
        <authorList>
            <person name="Khan S.A."/>
            <person name="Jeon C.O."/>
            <person name="Chun B.H."/>
        </authorList>
    </citation>
    <scope>NUCLEOTIDE SEQUENCE [LARGE SCALE GENOMIC DNA]</scope>
    <source>
        <strain evidence="7 8">B156</strain>
    </source>
</reference>